<keyword evidence="2" id="KW-0223">Dioxygenase</keyword>
<dbReference type="AlphaFoldDB" id="Q13BU4"/>
<reference evidence="2 3" key="1">
    <citation type="submission" date="2006-03" db="EMBL/GenBank/DDBJ databases">
        <title>Complete sequence of Rhodopseudomonas palustris BisB5.</title>
        <authorList>
            <consortium name="US DOE Joint Genome Institute"/>
            <person name="Copeland A."/>
            <person name="Lucas S."/>
            <person name="Lapidus A."/>
            <person name="Barry K."/>
            <person name="Detter J.C."/>
            <person name="Glavina del Rio T."/>
            <person name="Hammon N."/>
            <person name="Israni S."/>
            <person name="Dalin E."/>
            <person name="Tice H."/>
            <person name="Pitluck S."/>
            <person name="Chain P."/>
            <person name="Malfatti S."/>
            <person name="Shin M."/>
            <person name="Vergez L."/>
            <person name="Schmutz J."/>
            <person name="Larimer F."/>
            <person name="Land M."/>
            <person name="Hauser L."/>
            <person name="Pelletier D.A."/>
            <person name="Kyrpides N."/>
            <person name="Lykidis A."/>
            <person name="Oda Y."/>
            <person name="Harwood C.S."/>
            <person name="Richardson P."/>
        </authorList>
    </citation>
    <scope>NUCLEOTIDE SEQUENCE [LARGE SCALE GENOMIC DNA]</scope>
    <source>
        <strain evidence="2 3">BisB5</strain>
    </source>
</reference>
<dbReference type="KEGG" id="rpd:RPD_1207"/>
<gene>
    <name evidence="2" type="ordered locus">RPD_1207</name>
</gene>
<sequence length="147" mass="15878">MIESLRPRLTVITLGVDDVKTSAAFYERLGFVRAPGGGDQVAFFDTGASALALYSWKLLAEDATQADQPRPAAFRGVTLAWNCRTPEEVDAVLAFAVEKGAQLLRAAGATHYGGYRGYFTDPDQHVWEVVTAPGVDVRDDGRVDLSS</sequence>
<dbReference type="CDD" id="cd07251">
    <property type="entry name" value="VOC_like"/>
    <property type="match status" value="1"/>
</dbReference>
<evidence type="ECO:0000259" key="1">
    <source>
        <dbReference type="PROSITE" id="PS51819"/>
    </source>
</evidence>
<feature type="domain" description="VOC" evidence="1">
    <location>
        <begin position="8"/>
        <end position="132"/>
    </location>
</feature>
<dbReference type="EMBL" id="CP000283">
    <property type="protein sequence ID" value="ABE38445.1"/>
    <property type="molecule type" value="Genomic_DNA"/>
</dbReference>
<dbReference type="InterPro" id="IPR029068">
    <property type="entry name" value="Glyas_Bleomycin-R_OHBP_Dase"/>
</dbReference>
<accession>Q13BU4</accession>
<dbReference type="GO" id="GO:0051213">
    <property type="term" value="F:dioxygenase activity"/>
    <property type="evidence" value="ECO:0007669"/>
    <property type="project" value="UniProtKB-KW"/>
</dbReference>
<evidence type="ECO:0000313" key="3">
    <source>
        <dbReference type="Proteomes" id="UP000001818"/>
    </source>
</evidence>
<dbReference type="PROSITE" id="PS51819">
    <property type="entry name" value="VOC"/>
    <property type="match status" value="1"/>
</dbReference>
<dbReference type="eggNOG" id="COG0346">
    <property type="taxonomic scope" value="Bacteria"/>
</dbReference>
<dbReference type="InterPro" id="IPR037523">
    <property type="entry name" value="VOC_core"/>
</dbReference>
<name>Q13BU4_RHOPS</name>
<dbReference type="HOGENOM" id="CLU_046006_18_0_5"/>
<dbReference type="Proteomes" id="UP000001818">
    <property type="component" value="Chromosome"/>
</dbReference>
<protein>
    <submittedName>
        <fullName evidence="2">Glyoxalase/bleomycin resistance protein/dioxygenase</fullName>
    </submittedName>
</protein>
<dbReference type="PANTHER" id="PTHR36503:SF1">
    <property type="entry name" value="BLR2520 PROTEIN"/>
    <property type="match status" value="1"/>
</dbReference>
<dbReference type="Gene3D" id="3.10.180.10">
    <property type="entry name" value="2,3-Dihydroxybiphenyl 1,2-Dioxygenase, domain 1"/>
    <property type="match status" value="1"/>
</dbReference>
<dbReference type="BioCyc" id="RPAL316057:RPD_RS06125-MONOMER"/>
<dbReference type="PANTHER" id="PTHR36503">
    <property type="entry name" value="BLR2520 PROTEIN"/>
    <property type="match status" value="1"/>
</dbReference>
<dbReference type="Pfam" id="PF00903">
    <property type="entry name" value="Glyoxalase"/>
    <property type="match status" value="1"/>
</dbReference>
<proteinExistence type="predicted"/>
<dbReference type="SUPFAM" id="SSF54593">
    <property type="entry name" value="Glyoxalase/Bleomycin resistance protein/Dihydroxybiphenyl dioxygenase"/>
    <property type="match status" value="1"/>
</dbReference>
<dbReference type="STRING" id="316057.RPD_1207"/>
<dbReference type="InterPro" id="IPR004360">
    <property type="entry name" value="Glyas_Fos-R_dOase_dom"/>
</dbReference>
<organism evidence="2 3">
    <name type="scientific">Rhodopseudomonas palustris (strain BisB5)</name>
    <dbReference type="NCBI Taxonomy" id="316057"/>
    <lineage>
        <taxon>Bacteria</taxon>
        <taxon>Pseudomonadati</taxon>
        <taxon>Pseudomonadota</taxon>
        <taxon>Alphaproteobacteria</taxon>
        <taxon>Hyphomicrobiales</taxon>
        <taxon>Nitrobacteraceae</taxon>
        <taxon>Rhodopseudomonas</taxon>
    </lineage>
</organism>
<evidence type="ECO:0000313" key="2">
    <source>
        <dbReference type="EMBL" id="ABE38445.1"/>
    </source>
</evidence>
<keyword evidence="2" id="KW-0560">Oxidoreductase</keyword>